<feature type="transmembrane region" description="Helical" evidence="1">
    <location>
        <begin position="21"/>
        <end position="45"/>
    </location>
</feature>
<keyword evidence="1" id="KW-0472">Membrane</keyword>
<accession>A0A816I0Y8</accession>
<evidence type="ECO:0000256" key="1">
    <source>
        <dbReference type="SAM" id="Phobius"/>
    </source>
</evidence>
<reference evidence="2" key="1">
    <citation type="submission" date="2021-02" db="EMBL/GenBank/DDBJ databases">
        <authorList>
            <person name="Nowell W R."/>
        </authorList>
    </citation>
    <scope>NUCLEOTIDE SEQUENCE</scope>
</reference>
<keyword evidence="1" id="KW-0812">Transmembrane</keyword>
<gene>
    <name evidence="2" type="ORF">XAT740_LOCUS64393</name>
</gene>
<evidence type="ECO:0000313" key="3">
    <source>
        <dbReference type="Proteomes" id="UP000663828"/>
    </source>
</evidence>
<sequence length="124" mass="14594">MTCFRFDAHQNRPQMILLMRILIILVSFILRFMCFVIGASCSARFQSQCTAYAVIAGFAIVSSIIVVIAEFVHFFRLWNYNPTDNRNSERRSYNTVSEPKMLQKTYRRHLRFIDKSLLNDENSE</sequence>
<proteinExistence type="predicted"/>
<dbReference type="AlphaFoldDB" id="A0A816I0Y8"/>
<organism evidence="2 3">
    <name type="scientific">Adineta ricciae</name>
    <name type="common">Rotifer</name>
    <dbReference type="NCBI Taxonomy" id="249248"/>
    <lineage>
        <taxon>Eukaryota</taxon>
        <taxon>Metazoa</taxon>
        <taxon>Spiralia</taxon>
        <taxon>Gnathifera</taxon>
        <taxon>Rotifera</taxon>
        <taxon>Eurotatoria</taxon>
        <taxon>Bdelloidea</taxon>
        <taxon>Adinetida</taxon>
        <taxon>Adinetidae</taxon>
        <taxon>Adineta</taxon>
    </lineage>
</organism>
<keyword evidence="1" id="KW-1133">Transmembrane helix</keyword>
<comment type="caution">
    <text evidence="2">The sequence shown here is derived from an EMBL/GenBank/DDBJ whole genome shotgun (WGS) entry which is preliminary data.</text>
</comment>
<feature type="transmembrane region" description="Helical" evidence="1">
    <location>
        <begin position="51"/>
        <end position="72"/>
    </location>
</feature>
<evidence type="ECO:0000313" key="2">
    <source>
        <dbReference type="EMBL" id="CAF1691871.1"/>
    </source>
</evidence>
<protein>
    <submittedName>
        <fullName evidence="2">Uncharacterized protein</fullName>
    </submittedName>
</protein>
<name>A0A816I0Y8_ADIRI</name>
<feature type="non-terminal residue" evidence="2">
    <location>
        <position position="124"/>
    </location>
</feature>
<dbReference type="Proteomes" id="UP000663828">
    <property type="component" value="Unassembled WGS sequence"/>
</dbReference>
<keyword evidence="3" id="KW-1185">Reference proteome</keyword>
<dbReference type="EMBL" id="CAJNOR010022218">
    <property type="protein sequence ID" value="CAF1691871.1"/>
    <property type="molecule type" value="Genomic_DNA"/>
</dbReference>